<sequence length="1240" mass="139191">MLQNIRAYLDYQPIDPLVNFLEVNPERIIRSYHFTSELSRLTARLIEGIAAPKTSEAARLITGPRGTGKSHTLAVVRALACTPKTRHLVSGNPPLANAVKRLEGTTFLPVYLSGARLLSEGMDFPTLLRTALANIPDSPIAFDDMQWFSVLESQQVCELLASKLFPGMALLFVVDDISDVFRAPRRALVQETLDWLTKLAEKSRSLPFALLLALDSDVTAAHTGTAARLTADYQTDTLTLDNLRRITDQAVFRKTPQQRAELAALYQETLKALPRFHWSEEEFCSLYPVHPAVLEVAPGLSTYCESFSLFSFINGIIGGALRRRPMQLISLDDLFDKYDFELKRHPTLARAVAVYDYLSTMRLPALSFEQRIPAKLLLKGLFLYSLVGRSVSADELTNAMMLGDIGYNQAAFLLDDLYTHSEGQIVKEGIGATCRYSLTVVEQFDPEARLKVALAETPNDDTLDALLVTLGGSALFHDFPFTLDALLLSGAKSYRDELTVPWRNTGRRGIVSFGMPSEIFTNPPVGIERSGDLFTPSAIVIPTEDESDAKPSIIYHWADELCEYDWQLCIERSQSPGGPDGSTTTPSLLYWRPAPLTEGEAEVLKSLWIAYTRGEDVFGDEIAERVAALEAQTRMLFLRHYVEEGELLSANGDCYRLTQLFPGGLPRTFSEFLSTIIRKPLDLRFPAHPVFPAPLTERETKRLVLGLLGGLNPTDPTVQEMARHFALPFHIVIEREGLYQLAMDRDEALGEPCISEVLRLVEAAGSDAVPVQVVYQTLRREPYGLLEPAQQIVMMALVAGWRIELVDVSGLRIFTAAELTQDVSFRQYGSVRRTAAITYSSETLSEWCRLLTERFDLPDLATDRKQVRESLAQWYQKWLNYRLTERFASLPPEMLTTRTWQLIITCKRYFETTAAAVEAVLFERISLEMGLARIVDIFAANPTIYQRAVIDLRVLVEFLDWLPFYVMAKAYTLSALPAADADARNARRELGNFFEHPHRLLDEDKRLRFEQVFERFKKHYIEDCVARDEQATKHLDLTPLTEFLGSPTWRLFETLSRLTIADRQYAARANRILSDINARRRNLHLREFLDHQPLVSGLIQRRFMPPLSRQLEQLTTTVNQGIQHFRQCVLQNRSLIQQGLRTLGLTESEERLVTATLAALSSSTPAKELVIAPETIDAINAALVAGSPVVPVPVPLPFTPGESATKADLAARFAEWLAGLPDDTVITFDGQESTLSTTPP</sequence>
<dbReference type="AlphaFoldDB" id="G2LEL6"/>
<keyword evidence="2" id="KW-1185">Reference proteome</keyword>
<proteinExistence type="predicted"/>
<protein>
    <recommendedName>
        <fullName evidence="3">AAA+ ATPase domain-containing protein</fullName>
    </recommendedName>
</protein>
<dbReference type="EMBL" id="CP002514">
    <property type="protein sequence ID" value="AEP11679.1"/>
    <property type="molecule type" value="Genomic_DNA"/>
</dbReference>
<evidence type="ECO:0000313" key="1">
    <source>
        <dbReference type="EMBL" id="AEP11679.1"/>
    </source>
</evidence>
<dbReference type="STRING" id="981222.Cabther_A0922"/>
<evidence type="ECO:0008006" key="3">
    <source>
        <dbReference type="Google" id="ProtNLM"/>
    </source>
</evidence>
<dbReference type="HOGENOM" id="CLU_266761_0_0_0"/>
<name>G2LEL6_CHLTF</name>
<organism evidence="1 2">
    <name type="scientific">Chloracidobacterium thermophilum (strain B)</name>
    <dbReference type="NCBI Taxonomy" id="981222"/>
    <lineage>
        <taxon>Bacteria</taxon>
        <taxon>Pseudomonadati</taxon>
        <taxon>Acidobacteriota</taxon>
        <taxon>Terriglobia</taxon>
        <taxon>Terriglobales</taxon>
        <taxon>Acidobacteriaceae</taxon>
        <taxon>Chloracidobacterium</taxon>
    </lineage>
</organism>
<dbReference type="OrthoDB" id="856045at2"/>
<dbReference type="RefSeq" id="WP_014099417.1">
    <property type="nucleotide sequence ID" value="NC_016024.1"/>
</dbReference>
<gene>
    <name evidence="1" type="ordered locus">Cabther_A0922</name>
</gene>
<evidence type="ECO:0000313" key="2">
    <source>
        <dbReference type="Proteomes" id="UP000006791"/>
    </source>
</evidence>
<dbReference type="Proteomes" id="UP000006791">
    <property type="component" value="Chromosome 1"/>
</dbReference>
<dbReference type="SUPFAM" id="SSF52540">
    <property type="entry name" value="P-loop containing nucleoside triphosphate hydrolases"/>
    <property type="match status" value="1"/>
</dbReference>
<reference evidence="1 2" key="1">
    <citation type="journal article" date="2012" name="Environ. Microbiol.">
        <title>Complete genome of Candidatus Chloracidobacterium thermophilum, a chlorophyll-based photoheterotroph belonging to the phylum Acidobacteria.</title>
        <authorList>
            <person name="Garcia Costas A.M."/>
            <person name="Liu Z."/>
            <person name="Tomsho L.P."/>
            <person name="Schuster S.C."/>
            <person name="Ward D.M."/>
            <person name="Bryant D.A."/>
        </authorList>
    </citation>
    <scope>NUCLEOTIDE SEQUENCE [LARGE SCALE GENOMIC DNA]</scope>
    <source>
        <strain evidence="1 2">B</strain>
    </source>
</reference>
<dbReference type="InterPro" id="IPR027417">
    <property type="entry name" value="P-loop_NTPase"/>
</dbReference>
<accession>G2LEL6</accession>
<dbReference type="KEGG" id="ctm:Cabther_A0922"/>